<dbReference type="EMBL" id="CP051180">
    <property type="protein sequence ID" value="QIZ77372.1"/>
    <property type="molecule type" value="Genomic_DNA"/>
</dbReference>
<keyword evidence="2" id="KW-0378">Hydrolase</keyword>
<reference evidence="2 3" key="1">
    <citation type="submission" date="2020-04" db="EMBL/GenBank/DDBJ databases">
        <title>Ferrimonas sp. S7 isolated from sea water.</title>
        <authorList>
            <person name="Bae S.S."/>
            <person name="Baek K."/>
        </authorList>
    </citation>
    <scope>NUCLEOTIDE SEQUENCE [LARGE SCALE GENOMIC DNA]</scope>
    <source>
        <strain evidence="2 3">S7</strain>
    </source>
</reference>
<sequence>MLKRYSVLALMALIPLCSQSHDLLPGQTQSQPQLITNATVHTPTGPLLNTDVLLKAGKIASIGTDIVAEGAAVIDASGKHLYPALISLDSQIGLTEIGAVRATVDSYEVGEINPQIRAATAFNVESELLPTLRANGIGYAQITPIGDLFAGQSALVQLDGWNINDALVKADTGVHLYWPASTLPQGQTREQAQANYQRQYDIIVAAFDDAKHYLQVPREIQDARWESMRALLQGTSTLFVHADERRQIEHAMALAAKYQVQLVIVGGYDSHQVAEQLAQQQVAVIYTHAKGLPRRIGDPYDLAFEIPAILHHAGVELAITFSGSWESRNLPFAVGQAIAFGLPPTAALNSVSKNAAKLLGQPQLGQLIAGAPASVIISGGDLFDPSKHAVERMWLDGRAIDLDNRHQRLYQKYQQRYQ</sequence>
<name>A0A6H1UHV5_9GAMM</name>
<dbReference type="InterPro" id="IPR032466">
    <property type="entry name" value="Metal_Hydrolase"/>
</dbReference>
<feature type="chain" id="PRO_5026172486" evidence="1">
    <location>
        <begin position="21"/>
        <end position="418"/>
    </location>
</feature>
<dbReference type="AlphaFoldDB" id="A0A6H1UHV5"/>
<proteinExistence type="predicted"/>
<organism evidence="2 3">
    <name type="scientific">Ferrimonas lipolytica</name>
    <dbReference type="NCBI Taxonomy" id="2724191"/>
    <lineage>
        <taxon>Bacteria</taxon>
        <taxon>Pseudomonadati</taxon>
        <taxon>Pseudomonadota</taxon>
        <taxon>Gammaproteobacteria</taxon>
        <taxon>Alteromonadales</taxon>
        <taxon>Ferrimonadaceae</taxon>
        <taxon>Ferrimonas</taxon>
    </lineage>
</organism>
<evidence type="ECO:0000313" key="2">
    <source>
        <dbReference type="EMBL" id="QIZ77372.1"/>
    </source>
</evidence>
<keyword evidence="3" id="KW-1185">Reference proteome</keyword>
<dbReference type="Gene3D" id="3.20.20.140">
    <property type="entry name" value="Metal-dependent hydrolases"/>
    <property type="match status" value="1"/>
</dbReference>
<gene>
    <name evidence="2" type="ORF">HER31_11065</name>
</gene>
<keyword evidence="1" id="KW-0732">Signal</keyword>
<evidence type="ECO:0000313" key="3">
    <source>
        <dbReference type="Proteomes" id="UP000501602"/>
    </source>
</evidence>
<dbReference type="Proteomes" id="UP000501602">
    <property type="component" value="Chromosome"/>
</dbReference>
<dbReference type="SUPFAM" id="SSF51338">
    <property type="entry name" value="Composite domain of metallo-dependent hydrolases"/>
    <property type="match status" value="1"/>
</dbReference>
<feature type="signal peptide" evidence="1">
    <location>
        <begin position="1"/>
        <end position="20"/>
    </location>
</feature>
<dbReference type="InterPro" id="IPR051781">
    <property type="entry name" value="Metallo-dep_Hydrolase"/>
</dbReference>
<protein>
    <submittedName>
        <fullName evidence="2">Amidohydrolase</fullName>
    </submittedName>
</protein>
<dbReference type="RefSeq" id="WP_168660632.1">
    <property type="nucleotide sequence ID" value="NZ_CP051180.1"/>
</dbReference>
<dbReference type="PANTHER" id="PTHR43135:SF3">
    <property type="entry name" value="ALPHA-D-RIBOSE 1-METHYLPHOSPHONATE 5-TRIPHOSPHATE DIPHOSPHATASE"/>
    <property type="match status" value="1"/>
</dbReference>
<evidence type="ECO:0000256" key="1">
    <source>
        <dbReference type="SAM" id="SignalP"/>
    </source>
</evidence>
<dbReference type="InterPro" id="IPR011059">
    <property type="entry name" value="Metal-dep_hydrolase_composite"/>
</dbReference>
<dbReference type="PANTHER" id="PTHR43135">
    <property type="entry name" value="ALPHA-D-RIBOSE 1-METHYLPHOSPHONATE 5-TRIPHOSPHATE DIPHOSPHATASE"/>
    <property type="match status" value="1"/>
</dbReference>
<dbReference type="GO" id="GO:0016810">
    <property type="term" value="F:hydrolase activity, acting on carbon-nitrogen (but not peptide) bonds"/>
    <property type="evidence" value="ECO:0007669"/>
    <property type="project" value="InterPro"/>
</dbReference>
<dbReference type="SUPFAM" id="SSF51556">
    <property type="entry name" value="Metallo-dependent hydrolases"/>
    <property type="match status" value="1"/>
</dbReference>
<accession>A0A6H1UHV5</accession>
<dbReference type="KEGG" id="fes:HER31_11065"/>